<dbReference type="EMBL" id="HBIH01006190">
    <property type="protein sequence ID" value="CAE0321948.1"/>
    <property type="molecule type" value="Transcribed_RNA"/>
</dbReference>
<name>A0A7S3IGT5_9SPIT</name>
<protein>
    <submittedName>
        <fullName evidence="1">Uncharacterized protein</fullName>
    </submittedName>
</protein>
<evidence type="ECO:0000313" key="1">
    <source>
        <dbReference type="EMBL" id="CAE0321948.1"/>
    </source>
</evidence>
<reference evidence="1" key="1">
    <citation type="submission" date="2021-01" db="EMBL/GenBank/DDBJ databases">
        <authorList>
            <person name="Corre E."/>
            <person name="Pelletier E."/>
            <person name="Niang G."/>
            <person name="Scheremetjew M."/>
            <person name="Finn R."/>
            <person name="Kale V."/>
            <person name="Holt S."/>
            <person name="Cochrane G."/>
            <person name="Meng A."/>
            <person name="Brown T."/>
            <person name="Cohen L."/>
        </authorList>
    </citation>
    <scope>NUCLEOTIDE SEQUENCE</scope>
    <source>
        <strain evidence="1">S3</strain>
    </source>
</reference>
<accession>A0A7S3IGT5</accession>
<dbReference type="AlphaFoldDB" id="A0A7S3IGT5"/>
<proteinExistence type="predicted"/>
<sequence length="125" mass="13602">MRLTARFVDRNSLWRLRVSLTLEDVWADLQVLGLVLPVGNGVRFPLSIVEVHLFQVPLADLLEGRVAAGVVALLLVVVRHLELLSGGEAGDFFLYLGELPRVLGLVKVLNVNTSHLVGLSADGQV</sequence>
<gene>
    <name evidence="1" type="ORF">SINC0208_LOCUS2531</name>
</gene>
<organism evidence="1">
    <name type="scientific">Strombidium inclinatum</name>
    <dbReference type="NCBI Taxonomy" id="197538"/>
    <lineage>
        <taxon>Eukaryota</taxon>
        <taxon>Sar</taxon>
        <taxon>Alveolata</taxon>
        <taxon>Ciliophora</taxon>
        <taxon>Intramacronucleata</taxon>
        <taxon>Spirotrichea</taxon>
        <taxon>Oligotrichia</taxon>
        <taxon>Strombidiidae</taxon>
        <taxon>Strombidium</taxon>
    </lineage>
</organism>